<organism evidence="1 2">
    <name type="scientific">Lindgomyces ingoldianus</name>
    <dbReference type="NCBI Taxonomy" id="673940"/>
    <lineage>
        <taxon>Eukaryota</taxon>
        <taxon>Fungi</taxon>
        <taxon>Dikarya</taxon>
        <taxon>Ascomycota</taxon>
        <taxon>Pezizomycotina</taxon>
        <taxon>Dothideomycetes</taxon>
        <taxon>Pleosporomycetidae</taxon>
        <taxon>Pleosporales</taxon>
        <taxon>Lindgomycetaceae</taxon>
        <taxon>Lindgomyces</taxon>
    </lineage>
</organism>
<gene>
    <name evidence="1" type="ORF">BDR25DRAFT_244660</name>
</gene>
<evidence type="ECO:0000313" key="2">
    <source>
        <dbReference type="Proteomes" id="UP000799755"/>
    </source>
</evidence>
<reference evidence="1" key="1">
    <citation type="journal article" date="2020" name="Stud. Mycol.">
        <title>101 Dothideomycetes genomes: a test case for predicting lifestyles and emergence of pathogens.</title>
        <authorList>
            <person name="Haridas S."/>
            <person name="Albert R."/>
            <person name="Binder M."/>
            <person name="Bloem J."/>
            <person name="Labutti K."/>
            <person name="Salamov A."/>
            <person name="Andreopoulos B."/>
            <person name="Baker S."/>
            <person name="Barry K."/>
            <person name="Bills G."/>
            <person name="Bluhm B."/>
            <person name="Cannon C."/>
            <person name="Castanera R."/>
            <person name="Culley D."/>
            <person name="Daum C."/>
            <person name="Ezra D."/>
            <person name="Gonzalez J."/>
            <person name="Henrissat B."/>
            <person name="Kuo A."/>
            <person name="Liang C."/>
            <person name="Lipzen A."/>
            <person name="Lutzoni F."/>
            <person name="Magnuson J."/>
            <person name="Mondo S."/>
            <person name="Nolan M."/>
            <person name="Ohm R."/>
            <person name="Pangilinan J."/>
            <person name="Park H.-J."/>
            <person name="Ramirez L."/>
            <person name="Alfaro M."/>
            <person name="Sun H."/>
            <person name="Tritt A."/>
            <person name="Yoshinaga Y."/>
            <person name="Zwiers L.-H."/>
            <person name="Turgeon B."/>
            <person name="Goodwin S."/>
            <person name="Spatafora J."/>
            <person name="Crous P."/>
            <person name="Grigoriev I."/>
        </authorList>
    </citation>
    <scope>NUCLEOTIDE SEQUENCE</scope>
    <source>
        <strain evidence="1">ATCC 200398</strain>
    </source>
</reference>
<dbReference type="EMBL" id="MU003545">
    <property type="protein sequence ID" value="KAF2463822.1"/>
    <property type="molecule type" value="Genomic_DNA"/>
</dbReference>
<comment type="caution">
    <text evidence="1">The sequence shown here is derived from an EMBL/GenBank/DDBJ whole genome shotgun (WGS) entry which is preliminary data.</text>
</comment>
<accession>A0ACB6QCH8</accession>
<dbReference type="Proteomes" id="UP000799755">
    <property type="component" value="Unassembled WGS sequence"/>
</dbReference>
<protein>
    <submittedName>
        <fullName evidence="1">Uncharacterized protein</fullName>
    </submittedName>
</protein>
<evidence type="ECO:0000313" key="1">
    <source>
        <dbReference type="EMBL" id="KAF2463822.1"/>
    </source>
</evidence>
<sequence>MIQTAARDREIYILSYPSGTFKSHWALWIPRKDANLQSLPEQKKGPQGMLIHVKGSLAAGFKHEFQRASYGPQSFERPWYKVLGRIREEHLTDGPTTGTDSTAYNTVETLALSIPAPGPSLNSAMSPASGLRPEIRDCQWWLKQLIDQLIQRQMLHPDASKIVAETPIQWA</sequence>
<name>A0ACB6QCH8_9PLEO</name>
<keyword evidence="2" id="KW-1185">Reference proteome</keyword>
<proteinExistence type="predicted"/>